<dbReference type="Proteomes" id="UP000050741">
    <property type="component" value="Unassembled WGS sequence"/>
</dbReference>
<dbReference type="GO" id="GO:0002020">
    <property type="term" value="F:protease binding"/>
    <property type="evidence" value="ECO:0007669"/>
    <property type="project" value="TreeGrafter"/>
</dbReference>
<keyword evidence="3" id="KW-0479">Metal-binding</keyword>
<organism evidence="6 7">
    <name type="scientific">Globodera pallida</name>
    <name type="common">Potato cyst nematode worm</name>
    <name type="synonym">Heterodera pallida</name>
    <dbReference type="NCBI Taxonomy" id="36090"/>
    <lineage>
        <taxon>Eukaryota</taxon>
        <taxon>Metazoa</taxon>
        <taxon>Ecdysozoa</taxon>
        <taxon>Nematoda</taxon>
        <taxon>Chromadorea</taxon>
        <taxon>Rhabditida</taxon>
        <taxon>Tylenchina</taxon>
        <taxon>Tylenchomorpha</taxon>
        <taxon>Tylenchoidea</taxon>
        <taxon>Heteroderidae</taxon>
        <taxon>Heteroderinae</taxon>
        <taxon>Globodera</taxon>
    </lineage>
</organism>
<dbReference type="GO" id="GO:0046872">
    <property type="term" value="F:metal ion binding"/>
    <property type="evidence" value="ECO:0007669"/>
    <property type="project" value="UniProtKB-KW"/>
</dbReference>
<evidence type="ECO:0000313" key="7">
    <source>
        <dbReference type="WBParaSite" id="GPLIN_000169700"/>
    </source>
</evidence>
<name>A0A183BM62_GLOPA</name>
<evidence type="ECO:0000256" key="1">
    <source>
        <dbReference type="ARBA" id="ARBA00004613"/>
    </source>
</evidence>
<sequence length="145" mass="16668">MNRSSFLPFLLFLLIEWPHISRACQCQWAPPKDNYCSADWVAHVQVVKRQDGISKEMPVNQQNQVILPVNVYTATEDAACGILLESGHEYLLAGDYVNGTMVTGLCRQILLENLKESRKHDILEWGEVPQKLKEQLEKQEFDHQC</sequence>
<keyword evidence="2" id="KW-0964">Secreted</keyword>
<dbReference type="InterPro" id="IPR008993">
    <property type="entry name" value="TIMP-like_OB-fold"/>
</dbReference>
<protein>
    <submittedName>
        <fullName evidence="7">NTR domain-containing protein</fullName>
    </submittedName>
</protein>
<feature type="chain" id="PRO_5008146342" evidence="5">
    <location>
        <begin position="24"/>
        <end position="145"/>
    </location>
</feature>
<dbReference type="InterPro" id="IPR001820">
    <property type="entry name" value="TIMP"/>
</dbReference>
<dbReference type="Gene3D" id="2.40.50.120">
    <property type="match status" value="1"/>
</dbReference>
<dbReference type="CDD" id="cd03577">
    <property type="entry name" value="NTR_TIMP_like"/>
    <property type="match status" value="1"/>
</dbReference>
<reference evidence="6" key="1">
    <citation type="submission" date="2014-05" db="EMBL/GenBank/DDBJ databases">
        <title>The genome and life-stage specific transcriptomes of Globodera pallida elucidate key aspects of plant parasitism by a cyst nematode.</title>
        <authorList>
            <person name="Cotton J.A."/>
            <person name="Lilley C.J."/>
            <person name="Jones L.M."/>
            <person name="Kikuchi T."/>
            <person name="Reid A.J."/>
            <person name="Thorpe P."/>
            <person name="Tsai I.J."/>
            <person name="Beasley H."/>
            <person name="Blok V."/>
            <person name="Cock P.J.A."/>
            <person name="Van den Akker S.E."/>
            <person name="Holroyd N."/>
            <person name="Hunt M."/>
            <person name="Mantelin S."/>
            <person name="Naghra H."/>
            <person name="Pain A."/>
            <person name="Palomares-Rius J.E."/>
            <person name="Zarowiecki M."/>
            <person name="Berriman M."/>
            <person name="Jones J.T."/>
            <person name="Urwin P.E."/>
        </authorList>
    </citation>
    <scope>NUCLEOTIDE SEQUENCE [LARGE SCALE GENOMIC DNA]</scope>
    <source>
        <strain evidence="6">Lindley</strain>
    </source>
</reference>
<proteinExistence type="predicted"/>
<dbReference type="GO" id="GO:0005615">
    <property type="term" value="C:extracellular space"/>
    <property type="evidence" value="ECO:0007669"/>
    <property type="project" value="TreeGrafter"/>
</dbReference>
<keyword evidence="3" id="KW-0862">Zinc</keyword>
<dbReference type="SUPFAM" id="SSF50242">
    <property type="entry name" value="TIMP-like"/>
    <property type="match status" value="1"/>
</dbReference>
<dbReference type="GO" id="GO:0008191">
    <property type="term" value="F:metalloendopeptidase inhibitor activity"/>
    <property type="evidence" value="ECO:0007669"/>
    <property type="project" value="InterPro"/>
</dbReference>
<keyword evidence="4" id="KW-1015">Disulfide bond</keyword>
<keyword evidence="5" id="KW-0732">Signal</keyword>
<accession>A0A183BM62</accession>
<dbReference type="PANTHER" id="PTHR11844:SF25">
    <property type="entry name" value="NTR DOMAIN-CONTAINING PROTEIN"/>
    <property type="match status" value="1"/>
</dbReference>
<reference evidence="7" key="2">
    <citation type="submission" date="2016-06" db="UniProtKB">
        <authorList>
            <consortium name="WormBaseParasite"/>
        </authorList>
    </citation>
    <scope>IDENTIFICATION</scope>
</reference>
<feature type="signal peptide" evidence="5">
    <location>
        <begin position="1"/>
        <end position="23"/>
    </location>
</feature>
<dbReference type="WBParaSite" id="GPLIN_000169700">
    <property type="protein sequence ID" value="GPLIN_000169700"/>
    <property type="gene ID" value="GPLIN_000169700"/>
</dbReference>
<evidence type="ECO:0000256" key="2">
    <source>
        <dbReference type="ARBA" id="ARBA00022525"/>
    </source>
</evidence>
<dbReference type="GO" id="GO:0051045">
    <property type="term" value="P:negative regulation of membrane protein ectodomain proteolysis"/>
    <property type="evidence" value="ECO:0007669"/>
    <property type="project" value="TreeGrafter"/>
</dbReference>
<feature type="disulfide bond" evidence="4">
    <location>
        <begin position="26"/>
        <end position="106"/>
    </location>
</feature>
<evidence type="ECO:0000256" key="3">
    <source>
        <dbReference type="PIRSR" id="PIRSR601820-1"/>
    </source>
</evidence>
<keyword evidence="6" id="KW-1185">Reference proteome</keyword>
<feature type="disulfide bond" evidence="4">
    <location>
        <begin position="24"/>
        <end position="80"/>
    </location>
</feature>
<dbReference type="GO" id="GO:0031012">
    <property type="term" value="C:extracellular matrix"/>
    <property type="evidence" value="ECO:0007669"/>
    <property type="project" value="TreeGrafter"/>
</dbReference>
<evidence type="ECO:0000313" key="6">
    <source>
        <dbReference type="Proteomes" id="UP000050741"/>
    </source>
</evidence>
<evidence type="ECO:0000256" key="5">
    <source>
        <dbReference type="SAM" id="SignalP"/>
    </source>
</evidence>
<feature type="binding site" evidence="3">
    <location>
        <position position="24"/>
    </location>
    <ligand>
        <name>Zn(2+)</name>
        <dbReference type="ChEBI" id="CHEBI:29105"/>
        <note>ligand shared with metalloproteinase partner</note>
    </ligand>
</feature>
<dbReference type="PANTHER" id="PTHR11844">
    <property type="entry name" value="METALLOPROTEASE INHIBITOR"/>
    <property type="match status" value="1"/>
</dbReference>
<dbReference type="AlphaFoldDB" id="A0A183BM62"/>
<evidence type="ECO:0000256" key="4">
    <source>
        <dbReference type="PIRSR" id="PIRSR601820-3"/>
    </source>
</evidence>
<comment type="subcellular location">
    <subcellularLocation>
        <location evidence="1">Secreted</location>
    </subcellularLocation>
</comment>